<dbReference type="EMBL" id="PYDT01000001">
    <property type="protein sequence ID" value="THU74410.1"/>
    <property type="molecule type" value="Genomic_DNA"/>
</dbReference>
<evidence type="ECO:0000313" key="3">
    <source>
        <dbReference type="Proteomes" id="UP000317650"/>
    </source>
</evidence>
<evidence type="ECO:0000256" key="1">
    <source>
        <dbReference type="SAM" id="MobiDB-lite"/>
    </source>
</evidence>
<gene>
    <name evidence="2" type="ORF">C4D60_Mb04t33050</name>
</gene>
<reference evidence="2 3" key="1">
    <citation type="journal article" date="2019" name="Nat. Plants">
        <title>Genome sequencing of Musa balbisiana reveals subgenome evolution and function divergence in polyploid bananas.</title>
        <authorList>
            <person name="Yao X."/>
        </authorList>
    </citation>
    <scope>NUCLEOTIDE SEQUENCE [LARGE SCALE GENOMIC DNA]</scope>
    <source>
        <strain evidence="3">cv. DH-PKW</strain>
        <tissue evidence="2">Leaves</tissue>
    </source>
</reference>
<name>A0A4S8KGE8_MUSBA</name>
<organism evidence="2 3">
    <name type="scientific">Musa balbisiana</name>
    <name type="common">Banana</name>
    <dbReference type="NCBI Taxonomy" id="52838"/>
    <lineage>
        <taxon>Eukaryota</taxon>
        <taxon>Viridiplantae</taxon>
        <taxon>Streptophyta</taxon>
        <taxon>Embryophyta</taxon>
        <taxon>Tracheophyta</taxon>
        <taxon>Spermatophyta</taxon>
        <taxon>Magnoliopsida</taxon>
        <taxon>Liliopsida</taxon>
        <taxon>Zingiberales</taxon>
        <taxon>Musaceae</taxon>
        <taxon>Musa</taxon>
    </lineage>
</organism>
<dbReference type="AlphaFoldDB" id="A0A4S8KGE8"/>
<keyword evidence="3" id="KW-1185">Reference proteome</keyword>
<evidence type="ECO:0000313" key="2">
    <source>
        <dbReference type="EMBL" id="THU74410.1"/>
    </source>
</evidence>
<proteinExistence type="predicted"/>
<protein>
    <submittedName>
        <fullName evidence="2">Uncharacterized protein</fullName>
    </submittedName>
</protein>
<feature type="region of interest" description="Disordered" evidence="1">
    <location>
        <begin position="68"/>
        <end position="90"/>
    </location>
</feature>
<sequence length="90" mass="10055">MLHNSSTSISLHCIPSHRATCHSAVLIKHTERKLPPTLKKKRDFASAADADSSPILAVRFATTVSKPSRRKVHSSHPITDDSEKWWSAVW</sequence>
<comment type="caution">
    <text evidence="2">The sequence shown here is derived from an EMBL/GenBank/DDBJ whole genome shotgun (WGS) entry which is preliminary data.</text>
</comment>
<accession>A0A4S8KGE8</accession>
<dbReference type="Proteomes" id="UP000317650">
    <property type="component" value="Chromosome 4"/>
</dbReference>